<gene>
    <name evidence="2" type="ORF">GGR16_003272</name>
</gene>
<accession>A0A840C3M8</accession>
<comment type="caution">
    <text evidence="2">The sequence shown here is derived from an EMBL/GenBank/DDBJ whole genome shotgun (WGS) entry which is preliminary data.</text>
</comment>
<sequence length="279" mass="29186">MAVDDKTPFLQLPLPHAQNNSNEDVERLRNAYLMLDAFAEALSIAVAGKAAQNHQHEMDTIIGLIDALADKAAKDHQHTLESLTDTDVAGATNGHFLKRVGTKWQPGTVQPGDVPSFEEAINARLPLTGGNLTGSLMAIDRLVAQATANGNAHVWLRNSVGKNRGLVYWDRNSGAVSLRVYADDGNGNDVAVGSLVLHADGTLSFNNNTVWHAGHKATAAQFRAGTTNTVLTSDGVWAAAGYVGLSGAAGSTLAAGTYAPNFGAGLNFHNVVAGNITIG</sequence>
<evidence type="ECO:0000313" key="2">
    <source>
        <dbReference type="EMBL" id="MBB4018238.1"/>
    </source>
</evidence>
<dbReference type="AlphaFoldDB" id="A0A840C3M8"/>
<dbReference type="RefSeq" id="WP_183317232.1">
    <property type="nucleotide sequence ID" value="NZ_JACIEN010000003.1"/>
</dbReference>
<evidence type="ECO:0000313" key="3">
    <source>
        <dbReference type="Proteomes" id="UP000577362"/>
    </source>
</evidence>
<name>A0A840C3M8_9HYPH</name>
<dbReference type="EMBL" id="JACIEN010000003">
    <property type="protein sequence ID" value="MBB4018238.1"/>
    <property type="molecule type" value="Genomic_DNA"/>
</dbReference>
<feature type="non-terminal residue" evidence="2">
    <location>
        <position position="279"/>
    </location>
</feature>
<feature type="region of interest" description="Disordered" evidence="1">
    <location>
        <begin position="1"/>
        <end position="23"/>
    </location>
</feature>
<protein>
    <submittedName>
        <fullName evidence="2">Uncharacterized protein</fullName>
    </submittedName>
</protein>
<proteinExistence type="predicted"/>
<dbReference type="Proteomes" id="UP000577362">
    <property type="component" value="Unassembled WGS sequence"/>
</dbReference>
<evidence type="ECO:0000256" key="1">
    <source>
        <dbReference type="SAM" id="MobiDB-lite"/>
    </source>
</evidence>
<organism evidence="2 3">
    <name type="scientific">Chelatococcus caeni</name>
    <dbReference type="NCBI Taxonomy" id="1348468"/>
    <lineage>
        <taxon>Bacteria</taxon>
        <taxon>Pseudomonadati</taxon>
        <taxon>Pseudomonadota</taxon>
        <taxon>Alphaproteobacteria</taxon>
        <taxon>Hyphomicrobiales</taxon>
        <taxon>Chelatococcaceae</taxon>
        <taxon>Chelatococcus</taxon>
    </lineage>
</organism>
<keyword evidence="3" id="KW-1185">Reference proteome</keyword>
<reference evidence="2 3" key="1">
    <citation type="submission" date="2020-08" db="EMBL/GenBank/DDBJ databases">
        <title>Genomic Encyclopedia of Type Strains, Phase IV (KMG-IV): sequencing the most valuable type-strain genomes for metagenomic binning, comparative biology and taxonomic classification.</title>
        <authorList>
            <person name="Goeker M."/>
        </authorList>
    </citation>
    <scope>NUCLEOTIDE SEQUENCE [LARGE SCALE GENOMIC DNA]</scope>
    <source>
        <strain evidence="2 3">DSM 103737</strain>
    </source>
</reference>